<evidence type="ECO:0000313" key="2">
    <source>
        <dbReference type="WBParaSite" id="L893_g4725.t1"/>
    </source>
</evidence>
<dbReference type="WBParaSite" id="L893_g4725.t1">
    <property type="protein sequence ID" value="L893_g4725.t1"/>
    <property type="gene ID" value="L893_g4725"/>
</dbReference>
<protein>
    <submittedName>
        <fullName evidence="2">Uncharacterized protein</fullName>
    </submittedName>
</protein>
<reference evidence="2" key="1">
    <citation type="submission" date="2016-11" db="UniProtKB">
        <authorList>
            <consortium name="WormBaseParasite"/>
        </authorList>
    </citation>
    <scope>IDENTIFICATION</scope>
</reference>
<sequence length="82" mass="9006">MVADCEFKLVTALGYVEDCLGQGNENNSQVTLATYALMAPNASLVYPSKKRLIDTRQTLVYQTISQIGHKCLLDRVLSLSSP</sequence>
<dbReference type="Proteomes" id="UP000095287">
    <property type="component" value="Unplaced"/>
</dbReference>
<accession>A0A1I8ADP7</accession>
<name>A0A1I8ADP7_9BILA</name>
<keyword evidence="1" id="KW-1185">Reference proteome</keyword>
<organism evidence="1 2">
    <name type="scientific">Steinernema glaseri</name>
    <dbReference type="NCBI Taxonomy" id="37863"/>
    <lineage>
        <taxon>Eukaryota</taxon>
        <taxon>Metazoa</taxon>
        <taxon>Ecdysozoa</taxon>
        <taxon>Nematoda</taxon>
        <taxon>Chromadorea</taxon>
        <taxon>Rhabditida</taxon>
        <taxon>Tylenchina</taxon>
        <taxon>Panagrolaimomorpha</taxon>
        <taxon>Strongyloidoidea</taxon>
        <taxon>Steinernematidae</taxon>
        <taxon>Steinernema</taxon>
    </lineage>
</organism>
<dbReference type="AlphaFoldDB" id="A0A1I8ADP7"/>
<evidence type="ECO:0000313" key="1">
    <source>
        <dbReference type="Proteomes" id="UP000095287"/>
    </source>
</evidence>
<proteinExistence type="predicted"/>